<name>A0A0G0X836_9BACT</name>
<feature type="transmembrane region" description="Helical" evidence="8">
    <location>
        <begin position="87"/>
        <end position="110"/>
    </location>
</feature>
<comment type="caution">
    <text evidence="9">The sequence shown here is derived from an EMBL/GenBank/DDBJ whole genome shotgun (WGS) entry which is preliminary data.</text>
</comment>
<evidence type="ECO:0000256" key="6">
    <source>
        <dbReference type="ARBA" id="ARBA00022989"/>
    </source>
</evidence>
<keyword evidence="4 8" id="KW-0812">Transmembrane</keyword>
<protein>
    <submittedName>
        <fullName evidence="9">Uncharacterized protein</fullName>
    </submittedName>
</protein>
<evidence type="ECO:0000313" key="9">
    <source>
        <dbReference type="EMBL" id="KKS21204.1"/>
    </source>
</evidence>
<evidence type="ECO:0000256" key="5">
    <source>
        <dbReference type="ARBA" id="ARBA00022960"/>
    </source>
</evidence>
<evidence type="ECO:0000256" key="2">
    <source>
        <dbReference type="ARBA" id="ARBA00007776"/>
    </source>
</evidence>
<evidence type="ECO:0000256" key="8">
    <source>
        <dbReference type="SAM" id="Phobius"/>
    </source>
</evidence>
<dbReference type="Proteomes" id="UP000034371">
    <property type="component" value="Unassembled WGS sequence"/>
</dbReference>
<comment type="subcellular location">
    <subcellularLocation>
        <location evidence="1">Cell membrane</location>
        <topology evidence="1">Multi-pass membrane protein</topology>
    </subcellularLocation>
</comment>
<comment type="similarity">
    <text evidence="2">Belongs to the MreD family.</text>
</comment>
<feature type="transmembrane region" description="Helical" evidence="8">
    <location>
        <begin position="64"/>
        <end position="81"/>
    </location>
</feature>
<keyword evidence="7 8" id="KW-0472">Membrane</keyword>
<evidence type="ECO:0000256" key="7">
    <source>
        <dbReference type="ARBA" id="ARBA00023136"/>
    </source>
</evidence>
<keyword evidence="6 8" id="KW-1133">Transmembrane helix</keyword>
<accession>A0A0G0X836</accession>
<proteinExistence type="inferred from homology"/>
<dbReference type="EMBL" id="LCBY01000042">
    <property type="protein sequence ID" value="KKS21204.1"/>
    <property type="molecule type" value="Genomic_DNA"/>
</dbReference>
<keyword evidence="5" id="KW-0133">Cell shape</keyword>
<dbReference type="AlphaFoldDB" id="A0A0G0X836"/>
<evidence type="ECO:0000256" key="3">
    <source>
        <dbReference type="ARBA" id="ARBA00022475"/>
    </source>
</evidence>
<dbReference type="Pfam" id="PF04093">
    <property type="entry name" value="MreD"/>
    <property type="match status" value="1"/>
</dbReference>
<gene>
    <name evidence="9" type="ORF">UU78_C0042G0006</name>
</gene>
<reference evidence="9 10" key="1">
    <citation type="journal article" date="2015" name="Nature">
        <title>rRNA introns, odd ribosomes, and small enigmatic genomes across a large radiation of phyla.</title>
        <authorList>
            <person name="Brown C.T."/>
            <person name="Hug L.A."/>
            <person name="Thomas B.C."/>
            <person name="Sharon I."/>
            <person name="Castelle C.J."/>
            <person name="Singh A."/>
            <person name="Wilkins M.J."/>
            <person name="Williams K.H."/>
            <person name="Banfield J.F."/>
        </authorList>
    </citation>
    <scope>NUCLEOTIDE SEQUENCE [LARGE SCALE GENOMIC DNA]</scope>
</reference>
<evidence type="ECO:0000256" key="1">
    <source>
        <dbReference type="ARBA" id="ARBA00004651"/>
    </source>
</evidence>
<keyword evidence="3" id="KW-1003">Cell membrane</keyword>
<evidence type="ECO:0000256" key="4">
    <source>
        <dbReference type="ARBA" id="ARBA00022692"/>
    </source>
</evidence>
<dbReference type="InterPro" id="IPR007227">
    <property type="entry name" value="Cell_shape_determining_MreD"/>
</dbReference>
<organism evidence="9 10">
    <name type="scientific">Candidatus Roizmanbacteria bacterium GW2011_GWC2_41_7</name>
    <dbReference type="NCBI Taxonomy" id="1618487"/>
    <lineage>
        <taxon>Bacteria</taxon>
        <taxon>Candidatus Roizmaniibacteriota</taxon>
    </lineage>
</organism>
<sequence length="124" mass="14269">MFILLLIILFSTLVDGFTVLIAAFLAGLIVDLWNGDRLGMTSLVFLIVAFLLNLYKRKFNPEHLVFLLPFTILMVGIYSWIDHERQLVQSAILQDVVSGSVGIVVLWLFVRLWKERFVKKEESI</sequence>
<dbReference type="GO" id="GO:0005886">
    <property type="term" value="C:plasma membrane"/>
    <property type="evidence" value="ECO:0007669"/>
    <property type="project" value="UniProtKB-SubCell"/>
</dbReference>
<feature type="transmembrane region" description="Helical" evidence="8">
    <location>
        <begin position="38"/>
        <end position="55"/>
    </location>
</feature>
<evidence type="ECO:0000313" key="10">
    <source>
        <dbReference type="Proteomes" id="UP000034371"/>
    </source>
</evidence>
<dbReference type="NCBIfam" id="TIGR03426">
    <property type="entry name" value="shape_MreD"/>
    <property type="match status" value="1"/>
</dbReference>
<dbReference type="GO" id="GO:0008360">
    <property type="term" value="P:regulation of cell shape"/>
    <property type="evidence" value="ECO:0007669"/>
    <property type="project" value="UniProtKB-KW"/>
</dbReference>